<dbReference type="CDD" id="cd00167">
    <property type="entry name" value="SANT"/>
    <property type="match status" value="2"/>
</dbReference>
<keyword evidence="2" id="KW-0805">Transcription regulation</keyword>
<keyword evidence="3" id="KW-0238">DNA-binding</keyword>
<dbReference type="EMBL" id="CACRZD030000001">
    <property type="protein sequence ID" value="CAA6654375.1"/>
    <property type="molecule type" value="Genomic_DNA"/>
</dbReference>
<keyword evidence="10" id="KW-1185">Reference proteome</keyword>
<evidence type="ECO:0000259" key="8">
    <source>
        <dbReference type="PROSITE" id="PS51294"/>
    </source>
</evidence>
<dbReference type="SMART" id="SM00717">
    <property type="entry name" value="SANT"/>
    <property type="match status" value="2"/>
</dbReference>
<dbReference type="PANTHER" id="PTHR47999">
    <property type="entry name" value="TRANSCRIPTION FACTOR MYB8-RELATED-RELATED"/>
    <property type="match status" value="1"/>
</dbReference>
<evidence type="ECO:0000256" key="3">
    <source>
        <dbReference type="ARBA" id="ARBA00023125"/>
    </source>
</evidence>
<feature type="domain" description="HTH myb-type" evidence="8">
    <location>
        <begin position="9"/>
        <end position="61"/>
    </location>
</feature>
<evidence type="ECO:0000313" key="9">
    <source>
        <dbReference type="EMBL" id="CAA2614586.1"/>
    </source>
</evidence>
<evidence type="ECO:0000256" key="5">
    <source>
        <dbReference type="ARBA" id="ARBA00023242"/>
    </source>
</evidence>
<feature type="region of interest" description="Disordered" evidence="6">
    <location>
        <begin position="247"/>
        <end position="281"/>
    </location>
</feature>
<feature type="region of interest" description="Disordered" evidence="6">
    <location>
        <begin position="328"/>
        <end position="347"/>
    </location>
</feature>
<name>A0A7I8I9N1_SPIIN</name>
<feature type="region of interest" description="Disordered" evidence="6">
    <location>
        <begin position="150"/>
        <end position="191"/>
    </location>
</feature>
<dbReference type="Gene3D" id="1.10.10.60">
    <property type="entry name" value="Homeodomain-like"/>
    <property type="match status" value="2"/>
</dbReference>
<accession>A0A7I8I9N1</accession>
<comment type="subcellular location">
    <subcellularLocation>
        <location evidence="1">Nucleus</location>
    </subcellularLocation>
</comment>
<evidence type="ECO:0000259" key="7">
    <source>
        <dbReference type="PROSITE" id="PS50090"/>
    </source>
</evidence>
<proteinExistence type="predicted"/>
<dbReference type="PROSITE" id="PS51294">
    <property type="entry name" value="HTH_MYB"/>
    <property type="match status" value="2"/>
</dbReference>
<feature type="domain" description="Myb-like" evidence="7">
    <location>
        <begin position="9"/>
        <end position="61"/>
    </location>
</feature>
<evidence type="ECO:0000256" key="4">
    <source>
        <dbReference type="ARBA" id="ARBA00023163"/>
    </source>
</evidence>
<dbReference type="Proteomes" id="UP001189122">
    <property type="component" value="Unassembled WGS sequence"/>
</dbReference>
<dbReference type="AlphaFoldDB" id="A0A7I8I9N1"/>
<dbReference type="PROSITE" id="PS50090">
    <property type="entry name" value="MYB_LIKE"/>
    <property type="match status" value="2"/>
</dbReference>
<evidence type="ECO:0000313" key="10">
    <source>
        <dbReference type="Proteomes" id="UP001189122"/>
    </source>
</evidence>
<dbReference type="SUPFAM" id="SSF46689">
    <property type="entry name" value="Homeodomain-like"/>
    <property type="match status" value="1"/>
</dbReference>
<sequence>MGRAPCCEKEGLKKGRWTSEEDELLVNYIKAHGEGSWRSLPKNAGLLRCGKSCRLRWINYLRSDLKRGNISPEEEEAIIKLHTSLGNRWSLIAAQLPGRTDNEIKNYWNSHLCRRIHRLRRRDGDEGPAVIVDLGKIVGIPLRQWAGRTGRSAMKKENPVGTVDESRGQGGADGESEKTTQPPCGRPVESYSKKINPEALPESELLETGRALSTEFWEAASELLSPSWERGDGGWSAASSFIEQRECGPSMSSCTTSEERKDGPMPAVGQQPYGQAEECNSTATTGGEWLDVELEAIATKLWDEAGEAWPWRWETPQWPWRIATSTSRVLSRGGSSETNPSPPPLAGSSLSSFLSDYVFPPNSDRISHILLTLSPALYKTTKKPSRGRFTPPTPQRGESLKRTRPPPYCHQEHSLKELAPSRRQLGP</sequence>
<organism evidence="9">
    <name type="scientific">Spirodela intermedia</name>
    <name type="common">Intermediate duckweed</name>
    <dbReference type="NCBI Taxonomy" id="51605"/>
    <lineage>
        <taxon>Eukaryota</taxon>
        <taxon>Viridiplantae</taxon>
        <taxon>Streptophyta</taxon>
        <taxon>Embryophyta</taxon>
        <taxon>Tracheophyta</taxon>
        <taxon>Spermatophyta</taxon>
        <taxon>Magnoliopsida</taxon>
        <taxon>Liliopsida</taxon>
        <taxon>Araceae</taxon>
        <taxon>Lemnoideae</taxon>
        <taxon>Spirodela</taxon>
    </lineage>
</organism>
<dbReference type="PANTHER" id="PTHR47999:SF6">
    <property type="entry name" value="MYB-RELATED PROTEIN P"/>
    <property type="match status" value="1"/>
</dbReference>
<evidence type="ECO:0000256" key="2">
    <source>
        <dbReference type="ARBA" id="ARBA00023015"/>
    </source>
</evidence>
<protein>
    <submittedName>
        <fullName evidence="9">Uncharacterized protein</fullName>
    </submittedName>
</protein>
<dbReference type="FunFam" id="1.10.10.60:FF:000121">
    <property type="entry name" value="Myb transcription factor"/>
    <property type="match status" value="1"/>
</dbReference>
<dbReference type="InterPro" id="IPR009057">
    <property type="entry name" value="Homeodomain-like_sf"/>
</dbReference>
<keyword evidence="5" id="KW-0539">Nucleus</keyword>
<reference evidence="9 10" key="1">
    <citation type="submission" date="2019-12" db="EMBL/GenBank/DDBJ databases">
        <authorList>
            <person name="Scholz U."/>
            <person name="Mascher M."/>
            <person name="Fiebig A."/>
        </authorList>
    </citation>
    <scope>NUCLEOTIDE SEQUENCE</scope>
</reference>
<dbReference type="InterPro" id="IPR017930">
    <property type="entry name" value="Myb_dom"/>
</dbReference>
<feature type="region of interest" description="Disordered" evidence="6">
    <location>
        <begin position="381"/>
        <end position="427"/>
    </location>
</feature>
<dbReference type="InterPro" id="IPR015495">
    <property type="entry name" value="Myb_TF_plants"/>
</dbReference>
<feature type="domain" description="Myb-like" evidence="7">
    <location>
        <begin position="62"/>
        <end position="112"/>
    </location>
</feature>
<evidence type="ECO:0000256" key="6">
    <source>
        <dbReference type="SAM" id="MobiDB-lite"/>
    </source>
</evidence>
<dbReference type="GO" id="GO:0005634">
    <property type="term" value="C:nucleus"/>
    <property type="evidence" value="ECO:0007669"/>
    <property type="project" value="UniProtKB-SubCell"/>
</dbReference>
<feature type="compositionally biased region" description="Basic and acidic residues" evidence="6">
    <location>
        <begin position="410"/>
        <end position="420"/>
    </location>
</feature>
<keyword evidence="4" id="KW-0804">Transcription</keyword>
<feature type="domain" description="HTH myb-type" evidence="8">
    <location>
        <begin position="62"/>
        <end position="116"/>
    </location>
</feature>
<feature type="compositionally biased region" description="Polar residues" evidence="6">
    <location>
        <begin position="328"/>
        <end position="339"/>
    </location>
</feature>
<dbReference type="Pfam" id="PF00249">
    <property type="entry name" value="Myb_DNA-binding"/>
    <property type="match status" value="2"/>
</dbReference>
<dbReference type="EMBL" id="LR743588">
    <property type="protein sequence ID" value="CAA2614586.1"/>
    <property type="molecule type" value="Genomic_DNA"/>
</dbReference>
<gene>
    <name evidence="9" type="ORF">SI7747_01000965</name>
</gene>
<dbReference type="InterPro" id="IPR001005">
    <property type="entry name" value="SANT/Myb"/>
</dbReference>
<dbReference type="GO" id="GO:0003677">
    <property type="term" value="F:DNA binding"/>
    <property type="evidence" value="ECO:0007669"/>
    <property type="project" value="UniProtKB-KW"/>
</dbReference>
<evidence type="ECO:0000256" key="1">
    <source>
        <dbReference type="ARBA" id="ARBA00004123"/>
    </source>
</evidence>